<accession>A0A6I7HKM0</accession>
<dbReference type="CDD" id="cd01392">
    <property type="entry name" value="HTH_LacI"/>
    <property type="match status" value="1"/>
</dbReference>
<dbReference type="GO" id="GO:0000976">
    <property type="term" value="F:transcription cis-regulatory region binding"/>
    <property type="evidence" value="ECO:0007669"/>
    <property type="project" value="TreeGrafter"/>
</dbReference>
<evidence type="ECO:0000313" key="7">
    <source>
        <dbReference type="Proteomes" id="UP000252582"/>
    </source>
</evidence>
<dbReference type="InterPro" id="IPR028082">
    <property type="entry name" value="Peripla_BP_I"/>
</dbReference>
<dbReference type="RefSeq" id="WP_114363348.1">
    <property type="nucleotide sequence ID" value="NZ_QPIX01000006.1"/>
</dbReference>
<dbReference type="CDD" id="cd06267">
    <property type="entry name" value="PBP1_LacI_sugar_binding-like"/>
    <property type="match status" value="1"/>
</dbReference>
<dbReference type="SMART" id="SM00354">
    <property type="entry name" value="HTH_LACI"/>
    <property type="match status" value="1"/>
</dbReference>
<dbReference type="GO" id="GO:0003700">
    <property type="term" value="F:DNA-binding transcription factor activity"/>
    <property type="evidence" value="ECO:0007669"/>
    <property type="project" value="TreeGrafter"/>
</dbReference>
<evidence type="ECO:0000259" key="5">
    <source>
        <dbReference type="PROSITE" id="PS50932"/>
    </source>
</evidence>
<dbReference type="InterPro" id="IPR046335">
    <property type="entry name" value="LacI/GalR-like_sensor"/>
</dbReference>
<feature type="domain" description="HTH lacI-type" evidence="5">
    <location>
        <begin position="11"/>
        <end position="65"/>
    </location>
</feature>
<dbReference type="Gene3D" id="3.40.50.2300">
    <property type="match status" value="2"/>
</dbReference>
<keyword evidence="2" id="KW-0805">Transcription regulation</keyword>
<dbReference type="AlphaFoldDB" id="A0A6I7HKM0"/>
<keyword evidence="1" id="KW-0678">Repressor</keyword>
<evidence type="ECO:0000313" key="6">
    <source>
        <dbReference type="EMBL" id="RCW23920.1"/>
    </source>
</evidence>
<dbReference type="EMBL" id="QPIX01000006">
    <property type="protein sequence ID" value="RCW23920.1"/>
    <property type="molecule type" value="Genomic_DNA"/>
</dbReference>
<dbReference type="InterPro" id="IPR010982">
    <property type="entry name" value="Lambda_DNA-bd_dom_sf"/>
</dbReference>
<sequence length="353" mass="37918">MPLERRPERKIGIKDVSREAGVALSTVSHVLNGTAPISQEVRVRVLEAARKLGYLAKRQRKGAIASLSTLYLAVPPGNLPQNDINLVSWTLLTALSRECERRGIRIVAHNGAPQLNAAEILAGARAAEAEAIAVVFDDNPKLLKGLAGSDIAVVLLNGEDPTMSIDTVAPANRYGARLATEWLLSKGHRRILHLTWRGRSTIMRRLDGFHDAYLQHDLSTDLGEVLYAKGYEPEHAREALRTFVAERGGLDGFTAVFCAADNLAIGALTELQALGFRIPADIAVVGFDGVAPGDLTQPSLTTVRVPLDALAVATVQTLEQRLSGAGRDQPATRIELGCRLIERESGGSALPSL</sequence>
<dbReference type="Proteomes" id="UP000252582">
    <property type="component" value="Unassembled WGS sequence"/>
</dbReference>
<dbReference type="Gene3D" id="1.10.260.40">
    <property type="entry name" value="lambda repressor-like DNA-binding domains"/>
    <property type="match status" value="1"/>
</dbReference>
<dbReference type="Pfam" id="PF00356">
    <property type="entry name" value="LacI"/>
    <property type="match status" value="1"/>
</dbReference>
<dbReference type="Pfam" id="PF13377">
    <property type="entry name" value="Peripla_BP_3"/>
    <property type="match status" value="1"/>
</dbReference>
<name>A0A6I7HKM0_9HYPH</name>
<dbReference type="PROSITE" id="PS50932">
    <property type="entry name" value="HTH_LACI_2"/>
    <property type="match status" value="1"/>
</dbReference>
<reference evidence="6 7" key="1">
    <citation type="submission" date="2018-07" db="EMBL/GenBank/DDBJ databases">
        <title>Genomic Encyclopedia of Type Strains, Phase IV (KMG-IV): sequencing the most valuable type-strain genomes for metagenomic binning, comparative biology and taxonomic classification.</title>
        <authorList>
            <person name="Goeker M."/>
        </authorList>
    </citation>
    <scope>NUCLEOTIDE SEQUENCE [LARGE SCALE GENOMIC DNA]</scope>
    <source>
        <strain evidence="6 7">DSM 25528</strain>
    </source>
</reference>
<dbReference type="PANTHER" id="PTHR30146">
    <property type="entry name" value="LACI-RELATED TRANSCRIPTIONAL REPRESSOR"/>
    <property type="match status" value="1"/>
</dbReference>
<evidence type="ECO:0000256" key="1">
    <source>
        <dbReference type="ARBA" id="ARBA00022491"/>
    </source>
</evidence>
<evidence type="ECO:0000256" key="3">
    <source>
        <dbReference type="ARBA" id="ARBA00023125"/>
    </source>
</evidence>
<protein>
    <submittedName>
        <fullName evidence="6">LacI family transcriptional regulator</fullName>
    </submittedName>
</protein>
<gene>
    <name evidence="6" type="ORF">DFR48_10642</name>
</gene>
<keyword evidence="3" id="KW-0238">DNA-binding</keyword>
<keyword evidence="7" id="KW-1185">Reference proteome</keyword>
<dbReference type="InterPro" id="IPR000843">
    <property type="entry name" value="HTH_LacI"/>
</dbReference>
<comment type="caution">
    <text evidence="6">The sequence shown here is derived from an EMBL/GenBank/DDBJ whole genome shotgun (WGS) entry which is preliminary data.</text>
</comment>
<keyword evidence="4" id="KW-0804">Transcription</keyword>
<dbReference type="SUPFAM" id="SSF53822">
    <property type="entry name" value="Periplasmic binding protein-like I"/>
    <property type="match status" value="1"/>
</dbReference>
<proteinExistence type="predicted"/>
<dbReference type="SUPFAM" id="SSF47413">
    <property type="entry name" value="lambda repressor-like DNA-binding domains"/>
    <property type="match status" value="1"/>
</dbReference>
<evidence type="ECO:0000256" key="4">
    <source>
        <dbReference type="ARBA" id="ARBA00023163"/>
    </source>
</evidence>
<evidence type="ECO:0000256" key="2">
    <source>
        <dbReference type="ARBA" id="ARBA00023015"/>
    </source>
</evidence>
<organism evidence="6 7">
    <name type="scientific">Ciceribacter lividus</name>
    <dbReference type="NCBI Taxonomy" id="1197950"/>
    <lineage>
        <taxon>Bacteria</taxon>
        <taxon>Pseudomonadati</taxon>
        <taxon>Pseudomonadota</taxon>
        <taxon>Alphaproteobacteria</taxon>
        <taxon>Hyphomicrobiales</taxon>
        <taxon>Rhizobiaceae</taxon>
        <taxon>Ciceribacter</taxon>
    </lineage>
</organism>
<dbReference type="PANTHER" id="PTHR30146:SF148">
    <property type="entry name" value="HTH-TYPE TRANSCRIPTIONAL REPRESSOR PURR-RELATED"/>
    <property type="match status" value="1"/>
</dbReference>